<keyword evidence="4" id="KW-1185">Reference proteome</keyword>
<evidence type="ECO:0000313" key="4">
    <source>
        <dbReference type="Proteomes" id="UP000243488"/>
    </source>
</evidence>
<keyword evidence="2" id="KW-0732">Signal</keyword>
<dbReference type="STRING" id="1931241.BVH74_13020"/>
<proteinExistence type="predicted"/>
<evidence type="ECO:0000256" key="2">
    <source>
        <dbReference type="SAM" id="SignalP"/>
    </source>
</evidence>
<reference evidence="3 4" key="1">
    <citation type="submission" date="2017-03" db="EMBL/GenBank/DDBJ databases">
        <title>Complete genome sequence of the novel DNRA strain Pseudomonas sp. S-6-2 isolated from Chinese polluted river sediment. Journal of Biotechnology.</title>
        <authorList>
            <person name="Li J."/>
            <person name="Xiang F."/>
            <person name="Wang L."/>
            <person name="Xi L."/>
            <person name="Liu J."/>
        </authorList>
    </citation>
    <scope>NUCLEOTIDE SEQUENCE [LARGE SCALE GENOMIC DNA]</scope>
    <source>
        <strain evidence="3 4">S-6-2</strain>
    </source>
</reference>
<feature type="signal peptide" evidence="2">
    <location>
        <begin position="1"/>
        <end position="16"/>
    </location>
</feature>
<feature type="compositionally biased region" description="Polar residues" evidence="1">
    <location>
        <begin position="27"/>
        <end position="53"/>
    </location>
</feature>
<dbReference type="AlphaFoldDB" id="A0A1V0BA55"/>
<dbReference type="Proteomes" id="UP000243488">
    <property type="component" value="Chromosome"/>
</dbReference>
<sequence length="92" mass="9998">MSLAVTLLCGAAWSLADTLTVPVGQQAGTSANQLPNNGTSSAQVVQRHGQPTTRHPAVGQPPISRWDYPGFSVYFEHDKVIHSVRQHQPRIQ</sequence>
<evidence type="ECO:0000313" key="3">
    <source>
        <dbReference type="EMBL" id="AQZ96823.1"/>
    </source>
</evidence>
<accession>A0A1V0BA55</accession>
<feature type="region of interest" description="Disordered" evidence="1">
    <location>
        <begin position="27"/>
        <end position="63"/>
    </location>
</feature>
<evidence type="ECO:0008006" key="5">
    <source>
        <dbReference type="Google" id="ProtNLM"/>
    </source>
</evidence>
<evidence type="ECO:0000256" key="1">
    <source>
        <dbReference type="SAM" id="MobiDB-lite"/>
    </source>
</evidence>
<protein>
    <recommendedName>
        <fullName evidence="5">Phosphodiesterase</fullName>
    </recommendedName>
</protein>
<name>A0A1V0BA55_9GAMM</name>
<organism evidence="3 4">
    <name type="scientific">Halopseudomonas phragmitis</name>
    <dbReference type="NCBI Taxonomy" id="1931241"/>
    <lineage>
        <taxon>Bacteria</taxon>
        <taxon>Pseudomonadati</taxon>
        <taxon>Pseudomonadota</taxon>
        <taxon>Gammaproteobacteria</taxon>
        <taxon>Pseudomonadales</taxon>
        <taxon>Pseudomonadaceae</taxon>
        <taxon>Halopseudomonas</taxon>
    </lineage>
</organism>
<gene>
    <name evidence="3" type="ORF">BVH74_13020</name>
</gene>
<feature type="chain" id="PRO_5010731112" description="Phosphodiesterase" evidence="2">
    <location>
        <begin position="17"/>
        <end position="92"/>
    </location>
</feature>
<dbReference type="EMBL" id="CP020100">
    <property type="protein sequence ID" value="AQZ96823.1"/>
    <property type="molecule type" value="Genomic_DNA"/>
</dbReference>
<dbReference type="KEGG" id="ppha:BVH74_13020"/>